<dbReference type="EMBL" id="SBKP01000004">
    <property type="protein sequence ID" value="RXR29560.1"/>
    <property type="molecule type" value="Genomic_DNA"/>
</dbReference>
<proteinExistence type="predicted"/>
<accession>A0A4Q1KJM5</accession>
<evidence type="ECO:0000256" key="2">
    <source>
        <dbReference type="ARBA" id="ARBA00022927"/>
    </source>
</evidence>
<organism evidence="3 4">
    <name type="scientific">Sphingobium fluviale</name>
    <dbReference type="NCBI Taxonomy" id="2506423"/>
    <lineage>
        <taxon>Bacteria</taxon>
        <taxon>Pseudomonadati</taxon>
        <taxon>Pseudomonadota</taxon>
        <taxon>Alphaproteobacteria</taxon>
        <taxon>Sphingomonadales</taxon>
        <taxon>Sphingomonadaceae</taxon>
        <taxon>Sphingobium</taxon>
    </lineage>
</organism>
<evidence type="ECO:0000313" key="4">
    <source>
        <dbReference type="Proteomes" id="UP000290958"/>
    </source>
</evidence>
<keyword evidence="3" id="KW-0969">Cilium</keyword>
<dbReference type="GO" id="GO:0005829">
    <property type="term" value="C:cytosol"/>
    <property type="evidence" value="ECO:0007669"/>
    <property type="project" value="TreeGrafter"/>
</dbReference>
<keyword evidence="1" id="KW-0813">Transport</keyword>
<dbReference type="GO" id="GO:0015031">
    <property type="term" value="P:protein transport"/>
    <property type="evidence" value="ECO:0007669"/>
    <property type="project" value="UniProtKB-KW"/>
</dbReference>
<dbReference type="InterPro" id="IPR051472">
    <property type="entry name" value="T3SS_Stator/FliH"/>
</dbReference>
<reference evidence="4" key="1">
    <citation type="submission" date="2019-01" db="EMBL/GenBank/DDBJ databases">
        <title>Cytophagaceae bacterium strain CAR-16.</title>
        <authorList>
            <person name="Chen W.-M."/>
        </authorList>
    </citation>
    <scope>NUCLEOTIDE SEQUENCE [LARGE SCALE GENOMIC DNA]</scope>
    <source>
        <strain evidence="4">CHR27</strain>
    </source>
</reference>
<keyword evidence="4" id="KW-1185">Reference proteome</keyword>
<dbReference type="PANTHER" id="PTHR34982:SF1">
    <property type="entry name" value="FLAGELLAR ASSEMBLY PROTEIN FLIH"/>
    <property type="match status" value="1"/>
</dbReference>
<dbReference type="AlphaFoldDB" id="A0A4Q1KJM5"/>
<sequence length="217" mass="23467">MDQSRGAQPFRFATHFIDPPQGDDIPITDAALALAAVRAEMEALRADQSVAIARARSEGYMEALAQMRAEREQALLSAWDALHTASEEFEHGRDAITEQLREEATTLALSIGEALAARALSDAPGEAIDQAIGRVLSEIARGQEVIISVHPDLAPDIEARIATRQAGDRRRLNLVVLHDDALAMGDAHLRWEGGGMRLDAAERQRAIHAELAALGLT</sequence>
<protein>
    <submittedName>
        <fullName evidence="3">Flagellar assembly protein FliH</fullName>
    </submittedName>
</protein>
<dbReference type="OrthoDB" id="7304298at2"/>
<dbReference type="PANTHER" id="PTHR34982">
    <property type="entry name" value="YOP PROTEINS TRANSLOCATION PROTEIN L"/>
    <property type="match status" value="1"/>
</dbReference>
<keyword evidence="3" id="KW-0282">Flagellum</keyword>
<keyword evidence="3" id="KW-0966">Cell projection</keyword>
<comment type="caution">
    <text evidence="3">The sequence shown here is derived from an EMBL/GenBank/DDBJ whole genome shotgun (WGS) entry which is preliminary data.</text>
</comment>
<evidence type="ECO:0000256" key="1">
    <source>
        <dbReference type="ARBA" id="ARBA00022448"/>
    </source>
</evidence>
<dbReference type="RefSeq" id="WP_129403750.1">
    <property type="nucleotide sequence ID" value="NZ_SBKP01000004.1"/>
</dbReference>
<gene>
    <name evidence="3" type="ORF">EQG66_06330</name>
</gene>
<evidence type="ECO:0000313" key="3">
    <source>
        <dbReference type="EMBL" id="RXR29560.1"/>
    </source>
</evidence>
<name>A0A4Q1KJM5_9SPHN</name>
<keyword evidence="2" id="KW-0653">Protein transport</keyword>
<dbReference type="Proteomes" id="UP000290958">
    <property type="component" value="Unassembled WGS sequence"/>
</dbReference>